<dbReference type="OrthoDB" id="10262026at2759"/>
<dbReference type="InterPro" id="IPR019734">
    <property type="entry name" value="TPR_rpt"/>
</dbReference>
<dbReference type="AlphaFoldDB" id="X6NG61"/>
<dbReference type="GO" id="GO:0045842">
    <property type="term" value="P:positive regulation of mitotic metaphase/anaphase transition"/>
    <property type="evidence" value="ECO:0007669"/>
    <property type="project" value="TreeGrafter"/>
</dbReference>
<name>X6NG61_RETFI</name>
<dbReference type="GO" id="GO:0005680">
    <property type="term" value="C:anaphase-promoting complex"/>
    <property type="evidence" value="ECO:0007669"/>
    <property type="project" value="TreeGrafter"/>
</dbReference>
<dbReference type="SUPFAM" id="SSF48452">
    <property type="entry name" value="TPR-like"/>
    <property type="match status" value="1"/>
</dbReference>
<reference evidence="3 4" key="1">
    <citation type="journal article" date="2013" name="Curr. Biol.">
        <title>The Genome of the Foraminiferan Reticulomyxa filosa.</title>
        <authorList>
            <person name="Glockner G."/>
            <person name="Hulsmann N."/>
            <person name="Schleicher M."/>
            <person name="Noegel A.A."/>
            <person name="Eichinger L."/>
            <person name="Gallinger C."/>
            <person name="Pawlowski J."/>
            <person name="Sierra R."/>
            <person name="Euteneuer U."/>
            <person name="Pillet L."/>
            <person name="Moustafa A."/>
            <person name="Platzer M."/>
            <person name="Groth M."/>
            <person name="Szafranski K."/>
            <person name="Schliwa M."/>
        </authorList>
    </citation>
    <scope>NUCLEOTIDE SEQUENCE [LARGE SCALE GENOMIC DNA]</scope>
</reference>
<dbReference type="Gene3D" id="1.25.40.10">
    <property type="entry name" value="Tetratricopeptide repeat domain"/>
    <property type="match status" value="1"/>
</dbReference>
<keyword evidence="1 2" id="KW-0802">TPR repeat</keyword>
<gene>
    <name evidence="3" type="ORF">RFI_12295</name>
</gene>
<evidence type="ECO:0000313" key="3">
    <source>
        <dbReference type="EMBL" id="ETO24863.1"/>
    </source>
</evidence>
<proteinExistence type="predicted"/>
<dbReference type="GO" id="GO:0031145">
    <property type="term" value="P:anaphase-promoting complex-dependent catabolic process"/>
    <property type="evidence" value="ECO:0007669"/>
    <property type="project" value="TreeGrafter"/>
</dbReference>
<dbReference type="EMBL" id="ASPP01008910">
    <property type="protein sequence ID" value="ETO24863.1"/>
    <property type="molecule type" value="Genomic_DNA"/>
</dbReference>
<sequence>MLYFVHVNIKRGKKTNSKAMDTNPHDYRVWYGLGQAYELLQMYSYAIYYHLKACKMRPFDARMWCALAQSYEKAGRVEQAIKCYKRAEENEDQENLAVFRLGKLYANVGEEDLAARKYEEYIRRNDDIYGSEVSHSCLISSGMVEGLFFLAKYHLAGKNFKEAEYFANRILHQSPQDKEMAKKILDEIRISRANSNPTQNKASEEDNKSLFRSRHLLDTHKFELVDKDSNFHNDIAQDSNFDKDNNDEEESDDMVLDDNENNFAFLCAFSFLKGHQDKEICLCAKKKTLHKI</sequence>
<accession>X6NG61</accession>
<feature type="repeat" description="TPR" evidence="2">
    <location>
        <begin position="61"/>
        <end position="94"/>
    </location>
</feature>
<dbReference type="GO" id="GO:0051301">
    <property type="term" value="P:cell division"/>
    <property type="evidence" value="ECO:0007669"/>
    <property type="project" value="TreeGrafter"/>
</dbReference>
<dbReference type="SMART" id="SM00028">
    <property type="entry name" value="TPR"/>
    <property type="match status" value="4"/>
</dbReference>
<dbReference type="Pfam" id="PF13432">
    <property type="entry name" value="TPR_16"/>
    <property type="match status" value="1"/>
</dbReference>
<organism evidence="3 4">
    <name type="scientific">Reticulomyxa filosa</name>
    <dbReference type="NCBI Taxonomy" id="46433"/>
    <lineage>
        <taxon>Eukaryota</taxon>
        <taxon>Sar</taxon>
        <taxon>Rhizaria</taxon>
        <taxon>Retaria</taxon>
        <taxon>Foraminifera</taxon>
        <taxon>Monothalamids</taxon>
        <taxon>Reticulomyxidae</taxon>
        <taxon>Reticulomyxa</taxon>
    </lineage>
</organism>
<protein>
    <submittedName>
        <fullName evidence="3">Anaphase promoting complex subunit 8</fullName>
    </submittedName>
</protein>
<dbReference type="PANTHER" id="PTHR12558">
    <property type="entry name" value="CELL DIVISION CYCLE 16,23,27"/>
    <property type="match status" value="1"/>
</dbReference>
<dbReference type="InterPro" id="IPR011990">
    <property type="entry name" value="TPR-like_helical_dom_sf"/>
</dbReference>
<evidence type="ECO:0000313" key="4">
    <source>
        <dbReference type="Proteomes" id="UP000023152"/>
    </source>
</evidence>
<dbReference type="PROSITE" id="PS50005">
    <property type="entry name" value="TPR"/>
    <property type="match status" value="1"/>
</dbReference>
<comment type="caution">
    <text evidence="3">The sequence shown here is derived from an EMBL/GenBank/DDBJ whole genome shotgun (WGS) entry which is preliminary data.</text>
</comment>
<dbReference type="PANTHER" id="PTHR12558:SF10">
    <property type="entry name" value="CELL DIVISION CYCLE PROTEIN 23 HOMOLOG"/>
    <property type="match status" value="1"/>
</dbReference>
<dbReference type="GO" id="GO:0016567">
    <property type="term" value="P:protein ubiquitination"/>
    <property type="evidence" value="ECO:0007669"/>
    <property type="project" value="TreeGrafter"/>
</dbReference>
<dbReference type="Proteomes" id="UP000023152">
    <property type="component" value="Unassembled WGS sequence"/>
</dbReference>
<keyword evidence="4" id="KW-1185">Reference proteome</keyword>
<evidence type="ECO:0000256" key="2">
    <source>
        <dbReference type="PROSITE-ProRule" id="PRU00339"/>
    </source>
</evidence>
<evidence type="ECO:0000256" key="1">
    <source>
        <dbReference type="ARBA" id="ARBA00022803"/>
    </source>
</evidence>